<keyword evidence="7 11" id="KW-0798">TonB box</keyword>
<dbReference type="Pfam" id="PF00593">
    <property type="entry name" value="TonB_dep_Rec_b-barrel"/>
    <property type="match status" value="1"/>
</dbReference>
<keyword evidence="3 10" id="KW-1134">Transmembrane beta strand</keyword>
<dbReference type="PANTHER" id="PTHR30069">
    <property type="entry name" value="TONB-DEPENDENT OUTER MEMBRANE RECEPTOR"/>
    <property type="match status" value="1"/>
</dbReference>
<dbReference type="OrthoDB" id="9764669at2"/>
<evidence type="ECO:0000256" key="10">
    <source>
        <dbReference type="PROSITE-ProRule" id="PRU01360"/>
    </source>
</evidence>
<dbReference type="PROSITE" id="PS00430">
    <property type="entry name" value="TONB_DEPENDENT_REC_1"/>
    <property type="match status" value="1"/>
</dbReference>
<sequence length="609" mass="66446">MSTLFQPTTLVGAIALAMGFSTSVFASESQDQRVVNAALDTIVVTATRSEEKIGNVPARINIIEPKILELSPIASLPDLLMTDPAITVVQSGGYGQASSIFLRGAESDQALVLRDSVRLNSATSGAASLPFIDTTDIKQIEVLKGPASVLYGTDAIGGVVQLITKTPTKNSAFITGEMGENNTYKSIIGADFAQDGYYAQVRGQRLETDGTPVKDSKNASNASFDQKGYSAKLGIEQDGYVASVDFSENQGTSQYDNNGNNISQDFKNQIINLKGRVNLNSNLSLNARLSQFKDDIDQNSSTDFIHSKTQEAELYGQWQFTPHQNILLGSTYRETQGDVISYGSPYKGDIDSAGYYIQHQYQNNGLNTQLGLRVEDNEKFGTHTVAQGAVRYQLLPLTSIYANIGSAFKAPTLNDMYAYGGNPDLNPEESISYEIGLDQKLAYNISTGFSLYSTKVDSLIDYDNTKNLMENIDKAKIEGGEAYIKWQDDNLYINLGYNYVDAKDEKTNASLSRRPRQSAALTTGWADDKIGFSTTLTANSSYDNSAYDDITIPGHLRIDMHGFYNINPNMKVFANIQNIGDTGYKTAYGSGSYYINGGRLASAGVTFRY</sequence>
<dbReference type="InterPro" id="IPR037066">
    <property type="entry name" value="Plug_dom_sf"/>
</dbReference>
<dbReference type="InterPro" id="IPR012910">
    <property type="entry name" value="Plug_dom"/>
</dbReference>
<dbReference type="CDD" id="cd01347">
    <property type="entry name" value="ligand_gated_channel"/>
    <property type="match status" value="1"/>
</dbReference>
<dbReference type="GO" id="GO:0009279">
    <property type="term" value="C:cell outer membrane"/>
    <property type="evidence" value="ECO:0007669"/>
    <property type="project" value="UniProtKB-SubCell"/>
</dbReference>
<dbReference type="Proteomes" id="UP000013101">
    <property type="component" value="Unassembled WGS sequence"/>
</dbReference>
<evidence type="ECO:0000256" key="4">
    <source>
        <dbReference type="ARBA" id="ARBA00022692"/>
    </source>
</evidence>
<comment type="caution">
    <text evidence="16">The sequence shown here is derived from an EMBL/GenBank/DDBJ whole genome shotgun (WGS) entry which is preliminary data.</text>
</comment>
<dbReference type="SUPFAM" id="SSF56935">
    <property type="entry name" value="Porins"/>
    <property type="match status" value="1"/>
</dbReference>
<accession>N9MT14</accession>
<feature type="chain" id="PRO_5004147104" evidence="13">
    <location>
        <begin position="27"/>
        <end position="609"/>
    </location>
</feature>
<feature type="domain" description="TonB-dependent receptor-like beta-barrel" evidence="14">
    <location>
        <begin position="224"/>
        <end position="579"/>
    </location>
</feature>
<evidence type="ECO:0000256" key="2">
    <source>
        <dbReference type="ARBA" id="ARBA00022448"/>
    </source>
</evidence>
<dbReference type="GO" id="GO:0006811">
    <property type="term" value="P:monoatomic ion transport"/>
    <property type="evidence" value="ECO:0007669"/>
    <property type="project" value="UniProtKB-KW"/>
</dbReference>
<name>N9MT14_9GAMM</name>
<feature type="signal peptide" evidence="13">
    <location>
        <begin position="1"/>
        <end position="26"/>
    </location>
</feature>
<dbReference type="STRING" id="70346.F897_00024"/>
<protein>
    <submittedName>
        <fullName evidence="16">TonB-dependent vitamin B12 receptor</fullName>
    </submittedName>
</protein>
<evidence type="ECO:0000313" key="17">
    <source>
        <dbReference type="Proteomes" id="UP000013101"/>
    </source>
</evidence>
<keyword evidence="5 13" id="KW-0732">Signal</keyword>
<dbReference type="RefSeq" id="WP_005232048.1">
    <property type="nucleotide sequence ID" value="NZ_CP083658.1"/>
</dbReference>
<dbReference type="InterPro" id="IPR010916">
    <property type="entry name" value="TonB_box_CS"/>
</dbReference>
<evidence type="ECO:0000256" key="8">
    <source>
        <dbReference type="ARBA" id="ARBA00023136"/>
    </source>
</evidence>
<dbReference type="InterPro" id="IPR036942">
    <property type="entry name" value="Beta-barrel_TonB_sf"/>
</dbReference>
<dbReference type="InterPro" id="IPR039426">
    <property type="entry name" value="TonB-dep_rcpt-like"/>
</dbReference>
<evidence type="ECO:0000256" key="11">
    <source>
        <dbReference type="PROSITE-ProRule" id="PRU10143"/>
    </source>
</evidence>
<evidence type="ECO:0000259" key="14">
    <source>
        <dbReference type="Pfam" id="PF00593"/>
    </source>
</evidence>
<proteinExistence type="inferred from homology"/>
<keyword evidence="4 10" id="KW-0812">Transmembrane</keyword>
<keyword evidence="16" id="KW-0675">Receptor</keyword>
<keyword evidence="9 10" id="KW-0998">Cell outer membrane</keyword>
<dbReference type="Pfam" id="PF07715">
    <property type="entry name" value="Plug"/>
    <property type="match status" value="1"/>
</dbReference>
<dbReference type="EMBL" id="APRS01000001">
    <property type="protein sequence ID" value="ENX11748.1"/>
    <property type="molecule type" value="Genomic_DNA"/>
</dbReference>
<dbReference type="HOGENOM" id="CLU_008287_18_5_6"/>
<dbReference type="Gene3D" id="2.170.130.10">
    <property type="entry name" value="TonB-dependent receptor, plug domain"/>
    <property type="match status" value="1"/>
</dbReference>
<gene>
    <name evidence="16" type="ORF">F897_00024</name>
</gene>
<evidence type="ECO:0000313" key="16">
    <source>
        <dbReference type="EMBL" id="ENX11748.1"/>
    </source>
</evidence>
<evidence type="ECO:0000256" key="13">
    <source>
        <dbReference type="SAM" id="SignalP"/>
    </source>
</evidence>
<dbReference type="PROSITE" id="PS52016">
    <property type="entry name" value="TONB_DEPENDENT_REC_3"/>
    <property type="match status" value="1"/>
</dbReference>
<feature type="domain" description="TonB-dependent receptor plug" evidence="15">
    <location>
        <begin position="55"/>
        <end position="159"/>
    </location>
</feature>
<keyword evidence="8 10" id="KW-0472">Membrane</keyword>
<dbReference type="PATRIC" id="fig|1217693.3.peg.18"/>
<keyword evidence="6" id="KW-0406">Ion transport</keyword>
<evidence type="ECO:0000256" key="7">
    <source>
        <dbReference type="ARBA" id="ARBA00023077"/>
    </source>
</evidence>
<keyword evidence="2 10" id="KW-0813">Transport</keyword>
<evidence type="ECO:0000256" key="12">
    <source>
        <dbReference type="RuleBase" id="RU003357"/>
    </source>
</evidence>
<evidence type="ECO:0000256" key="9">
    <source>
        <dbReference type="ARBA" id="ARBA00023237"/>
    </source>
</evidence>
<comment type="subcellular location">
    <subcellularLocation>
        <location evidence="1 10">Cell outer membrane</location>
        <topology evidence="1 10">Multi-pass membrane protein</topology>
    </subcellularLocation>
</comment>
<evidence type="ECO:0000256" key="5">
    <source>
        <dbReference type="ARBA" id="ARBA00022729"/>
    </source>
</evidence>
<reference evidence="16 17" key="1">
    <citation type="submission" date="2013-02" db="EMBL/GenBank/DDBJ databases">
        <title>The Genome Sequence of Acinetobacter sp. NIPH 2171.</title>
        <authorList>
            <consortium name="The Broad Institute Genome Sequencing Platform"/>
            <consortium name="The Broad Institute Genome Sequencing Center for Infectious Disease"/>
            <person name="Cerqueira G."/>
            <person name="Feldgarden M."/>
            <person name="Courvalin P."/>
            <person name="Perichon B."/>
            <person name="Grillot-Courvalin C."/>
            <person name="Clermont D."/>
            <person name="Rocha E."/>
            <person name="Yoon E.-J."/>
            <person name="Nemec A."/>
            <person name="Walker B."/>
            <person name="Young S.K."/>
            <person name="Zeng Q."/>
            <person name="Gargeya S."/>
            <person name="Fitzgerald M."/>
            <person name="Haas B."/>
            <person name="Abouelleil A."/>
            <person name="Alvarado L."/>
            <person name="Arachchi H.M."/>
            <person name="Berlin A.M."/>
            <person name="Chapman S.B."/>
            <person name="Dewar J."/>
            <person name="Goldberg J."/>
            <person name="Griggs A."/>
            <person name="Gujja S."/>
            <person name="Hansen M."/>
            <person name="Howarth C."/>
            <person name="Imamovic A."/>
            <person name="Larimer J."/>
            <person name="McCowan C."/>
            <person name="Murphy C."/>
            <person name="Neiman D."/>
            <person name="Pearson M."/>
            <person name="Priest M."/>
            <person name="Roberts A."/>
            <person name="Saif S."/>
            <person name="Shea T."/>
            <person name="Sisk P."/>
            <person name="Sykes S."/>
            <person name="Wortman J."/>
            <person name="Nusbaum C."/>
            <person name="Birren B."/>
        </authorList>
    </citation>
    <scope>NUCLEOTIDE SEQUENCE [LARGE SCALE GENOMIC DNA]</scope>
    <source>
        <strain evidence="16 17">NIPH 2171</strain>
    </source>
</reference>
<dbReference type="Gene3D" id="2.40.170.20">
    <property type="entry name" value="TonB-dependent receptor, beta-barrel domain"/>
    <property type="match status" value="1"/>
</dbReference>
<dbReference type="InterPro" id="IPR000531">
    <property type="entry name" value="Beta-barrel_TonB"/>
</dbReference>
<evidence type="ECO:0000256" key="3">
    <source>
        <dbReference type="ARBA" id="ARBA00022452"/>
    </source>
</evidence>
<evidence type="ECO:0000256" key="1">
    <source>
        <dbReference type="ARBA" id="ARBA00004571"/>
    </source>
</evidence>
<dbReference type="PANTHER" id="PTHR30069:SF53">
    <property type="entry name" value="COLICIN I RECEPTOR-RELATED"/>
    <property type="match status" value="1"/>
</dbReference>
<dbReference type="GO" id="GO:0015889">
    <property type="term" value="P:cobalamin transport"/>
    <property type="evidence" value="ECO:0007669"/>
    <property type="project" value="TreeGrafter"/>
</dbReference>
<evidence type="ECO:0000259" key="15">
    <source>
        <dbReference type="Pfam" id="PF07715"/>
    </source>
</evidence>
<comment type="similarity">
    <text evidence="10 12">Belongs to the TonB-dependent receptor family.</text>
</comment>
<feature type="short sequence motif" description="TonB box" evidence="11">
    <location>
        <begin position="41"/>
        <end position="47"/>
    </location>
</feature>
<organism evidence="16 17">
    <name type="scientific">Acinetobacter variabilis</name>
    <dbReference type="NCBI Taxonomy" id="70346"/>
    <lineage>
        <taxon>Bacteria</taxon>
        <taxon>Pseudomonadati</taxon>
        <taxon>Pseudomonadota</taxon>
        <taxon>Gammaproteobacteria</taxon>
        <taxon>Moraxellales</taxon>
        <taxon>Moraxellaceae</taxon>
        <taxon>Acinetobacter</taxon>
    </lineage>
</organism>
<dbReference type="AlphaFoldDB" id="N9MT14"/>
<evidence type="ECO:0000256" key="6">
    <source>
        <dbReference type="ARBA" id="ARBA00023065"/>
    </source>
</evidence>